<evidence type="ECO:0000256" key="5">
    <source>
        <dbReference type="PROSITE-ProRule" id="PRU01240"/>
    </source>
</evidence>
<dbReference type="InterPro" id="IPR023827">
    <property type="entry name" value="Peptidase_S8_Asp-AS"/>
</dbReference>
<protein>
    <submittedName>
        <fullName evidence="8">S8 family peptidase</fullName>
    </submittedName>
</protein>
<dbReference type="EMBL" id="WBXO01000003">
    <property type="protein sequence ID" value="KAB2953305.1"/>
    <property type="molecule type" value="Genomic_DNA"/>
</dbReference>
<dbReference type="GO" id="GO:0006508">
    <property type="term" value="P:proteolysis"/>
    <property type="evidence" value="ECO:0007669"/>
    <property type="project" value="UniProtKB-KW"/>
</dbReference>
<dbReference type="InterPro" id="IPR022398">
    <property type="entry name" value="Peptidase_S8_His-AS"/>
</dbReference>
<dbReference type="RefSeq" id="WP_151619231.1">
    <property type="nucleotide sequence ID" value="NZ_WBXO01000003.1"/>
</dbReference>
<dbReference type="InterPro" id="IPR000209">
    <property type="entry name" value="Peptidase_S8/S53_dom"/>
</dbReference>
<comment type="similarity">
    <text evidence="1 5 6">Belongs to the peptidase S8 family.</text>
</comment>
<evidence type="ECO:0000259" key="7">
    <source>
        <dbReference type="Pfam" id="PF00082"/>
    </source>
</evidence>
<dbReference type="PROSITE" id="PS51892">
    <property type="entry name" value="SUBTILASE"/>
    <property type="match status" value="1"/>
</dbReference>
<evidence type="ECO:0000256" key="4">
    <source>
        <dbReference type="ARBA" id="ARBA00022825"/>
    </source>
</evidence>
<dbReference type="InterPro" id="IPR051048">
    <property type="entry name" value="Peptidase_S8/S53_subtilisin"/>
</dbReference>
<keyword evidence="2 5" id="KW-0645">Protease</keyword>
<dbReference type="PRINTS" id="PR00723">
    <property type="entry name" value="SUBTILISIN"/>
</dbReference>
<gene>
    <name evidence="8" type="ORF">F9B85_05180</name>
</gene>
<name>A0A6I0F1H9_9FIRM</name>
<feature type="domain" description="Peptidase S8/S53" evidence="7">
    <location>
        <begin position="40"/>
        <end position="298"/>
    </location>
</feature>
<organism evidence="8 9">
    <name type="scientific">Heliorestis acidaminivorans</name>
    <dbReference type="NCBI Taxonomy" id="553427"/>
    <lineage>
        <taxon>Bacteria</taxon>
        <taxon>Bacillati</taxon>
        <taxon>Bacillota</taxon>
        <taxon>Clostridia</taxon>
        <taxon>Eubacteriales</taxon>
        <taxon>Heliobacteriaceae</taxon>
        <taxon>Heliorestis</taxon>
    </lineage>
</organism>
<evidence type="ECO:0000313" key="8">
    <source>
        <dbReference type="EMBL" id="KAB2953305.1"/>
    </source>
</evidence>
<dbReference type="Pfam" id="PF00082">
    <property type="entry name" value="Peptidase_S8"/>
    <property type="match status" value="1"/>
</dbReference>
<comment type="caution">
    <text evidence="8">The sequence shown here is derived from an EMBL/GenBank/DDBJ whole genome shotgun (WGS) entry which is preliminary data.</text>
</comment>
<reference evidence="8 9" key="1">
    <citation type="submission" date="2019-10" db="EMBL/GenBank/DDBJ databases">
        <title>Whole-genome sequence of the extremophile Heliorestis acidaminivorans DSM 24790.</title>
        <authorList>
            <person name="Kyndt J.A."/>
            <person name="Meyer T.E."/>
        </authorList>
    </citation>
    <scope>NUCLEOTIDE SEQUENCE [LARGE SCALE GENOMIC DNA]</scope>
    <source>
        <strain evidence="8 9">DSM 24790</strain>
    </source>
</reference>
<dbReference type="PANTHER" id="PTHR43399">
    <property type="entry name" value="SUBTILISIN-RELATED"/>
    <property type="match status" value="1"/>
</dbReference>
<feature type="active site" description="Charge relay system" evidence="5">
    <location>
        <position position="247"/>
    </location>
</feature>
<dbReference type="OrthoDB" id="9798386at2"/>
<evidence type="ECO:0000256" key="6">
    <source>
        <dbReference type="RuleBase" id="RU003355"/>
    </source>
</evidence>
<dbReference type="Proteomes" id="UP000468766">
    <property type="component" value="Unassembled WGS sequence"/>
</dbReference>
<dbReference type="InterPro" id="IPR034202">
    <property type="entry name" value="Subtilisin_Carlsberg-like"/>
</dbReference>
<accession>A0A6I0F1H9</accession>
<keyword evidence="4 5" id="KW-0720">Serine protease</keyword>
<dbReference type="InterPro" id="IPR023828">
    <property type="entry name" value="Peptidase_S8_Ser-AS"/>
</dbReference>
<dbReference type="InterPro" id="IPR036852">
    <property type="entry name" value="Peptidase_S8/S53_dom_sf"/>
</dbReference>
<feature type="active site" description="Charge relay system" evidence="5">
    <location>
        <position position="49"/>
    </location>
</feature>
<dbReference type="CDD" id="cd07477">
    <property type="entry name" value="Peptidases_S8_Subtilisin_subset"/>
    <property type="match status" value="1"/>
</dbReference>
<sequence>MQNLRLPVFKTLSVNINSPTSIPPNIKLIGAPEIWPRTQGNRIVVALLDSGIAREHPDLSQRIIGGKNFTGGNPNDYEDDNGHGTHVAGIVAAATSSSGLVGVAPDVRLLVGKVLDKKGEGTVQAVIKGLEWIANWVGPNGEKVRIVNISLGTSKYNKEFHEIVRKVVNKDILVVCAAGNEGDGNPNTIERSYPAAFPEAVCVGAVDMNEKVAPFSNSNDAIDLVAPGVDILSCWLGRRYASLRGTSMASPHVTGAAALLTALEEHRLGRKMTESEIFAHLMRNTRSLKAPPRQVGAGLLDLKVGLQLGLDGAPEFIMPEAVKVMVKEHKRRIGWLAQKGYSVELGYFDDKKEAIQAAKEFEQCFRRGQKKKKEEPWGVKKKI</sequence>
<dbReference type="PANTHER" id="PTHR43399:SF4">
    <property type="entry name" value="CELL WALL-ASSOCIATED PROTEASE"/>
    <property type="match status" value="1"/>
</dbReference>
<dbReference type="PROSITE" id="PS00136">
    <property type="entry name" value="SUBTILASE_ASP"/>
    <property type="match status" value="1"/>
</dbReference>
<dbReference type="InterPro" id="IPR015500">
    <property type="entry name" value="Peptidase_S8_subtilisin-rel"/>
</dbReference>
<dbReference type="PROSITE" id="PS00138">
    <property type="entry name" value="SUBTILASE_SER"/>
    <property type="match status" value="1"/>
</dbReference>
<dbReference type="Gene3D" id="3.40.50.200">
    <property type="entry name" value="Peptidase S8/S53 domain"/>
    <property type="match status" value="1"/>
</dbReference>
<evidence type="ECO:0000256" key="2">
    <source>
        <dbReference type="ARBA" id="ARBA00022670"/>
    </source>
</evidence>
<dbReference type="SUPFAM" id="SSF52743">
    <property type="entry name" value="Subtilisin-like"/>
    <property type="match status" value="1"/>
</dbReference>
<evidence type="ECO:0000256" key="1">
    <source>
        <dbReference type="ARBA" id="ARBA00011073"/>
    </source>
</evidence>
<feature type="active site" description="Charge relay system" evidence="5">
    <location>
        <position position="83"/>
    </location>
</feature>
<keyword evidence="9" id="KW-1185">Reference proteome</keyword>
<dbReference type="AlphaFoldDB" id="A0A6I0F1H9"/>
<keyword evidence="3 5" id="KW-0378">Hydrolase</keyword>
<dbReference type="GO" id="GO:0004252">
    <property type="term" value="F:serine-type endopeptidase activity"/>
    <property type="evidence" value="ECO:0007669"/>
    <property type="project" value="UniProtKB-UniRule"/>
</dbReference>
<evidence type="ECO:0000256" key="3">
    <source>
        <dbReference type="ARBA" id="ARBA00022801"/>
    </source>
</evidence>
<dbReference type="PROSITE" id="PS00137">
    <property type="entry name" value="SUBTILASE_HIS"/>
    <property type="match status" value="1"/>
</dbReference>
<proteinExistence type="inferred from homology"/>
<evidence type="ECO:0000313" key="9">
    <source>
        <dbReference type="Proteomes" id="UP000468766"/>
    </source>
</evidence>